<dbReference type="RefSeq" id="WP_180281860.1">
    <property type="nucleotide sequence ID" value="NZ_JABFDB010000006.1"/>
</dbReference>
<name>A0ABX2T7C0_9PROT</name>
<dbReference type="InterPro" id="IPR050679">
    <property type="entry name" value="Bact_HTH_transcr_reg"/>
</dbReference>
<proteinExistence type="predicted"/>
<dbReference type="InterPro" id="IPR000524">
    <property type="entry name" value="Tscrpt_reg_HTH_GntR"/>
</dbReference>
<evidence type="ECO:0000259" key="5">
    <source>
        <dbReference type="PROSITE" id="PS50949"/>
    </source>
</evidence>
<evidence type="ECO:0000313" key="7">
    <source>
        <dbReference type="Proteomes" id="UP000584642"/>
    </source>
</evidence>
<dbReference type="PROSITE" id="PS50949">
    <property type="entry name" value="HTH_GNTR"/>
    <property type="match status" value="1"/>
</dbReference>
<keyword evidence="1" id="KW-0805">Transcription regulation</keyword>
<keyword evidence="3" id="KW-0804">Transcription</keyword>
<feature type="domain" description="HTH gntR-type" evidence="5">
    <location>
        <begin position="28"/>
        <end position="96"/>
    </location>
</feature>
<protein>
    <submittedName>
        <fullName evidence="6">GntR family transcriptional regulator</fullName>
    </submittedName>
</protein>
<dbReference type="InterPro" id="IPR036390">
    <property type="entry name" value="WH_DNA-bd_sf"/>
</dbReference>
<dbReference type="Gene3D" id="3.40.1410.10">
    <property type="entry name" value="Chorismate lyase-like"/>
    <property type="match status" value="1"/>
</dbReference>
<dbReference type="InterPro" id="IPR036388">
    <property type="entry name" value="WH-like_DNA-bd_sf"/>
</dbReference>
<dbReference type="EMBL" id="JABFDB010000006">
    <property type="protein sequence ID" value="NYZ20086.1"/>
    <property type="molecule type" value="Genomic_DNA"/>
</dbReference>
<feature type="region of interest" description="Disordered" evidence="4">
    <location>
        <begin position="1"/>
        <end position="30"/>
    </location>
</feature>
<accession>A0ABX2T7C0</accession>
<dbReference type="InterPro" id="IPR028978">
    <property type="entry name" value="Chorismate_lyase_/UTRA_dom_sf"/>
</dbReference>
<dbReference type="Gene3D" id="1.10.10.10">
    <property type="entry name" value="Winged helix-like DNA-binding domain superfamily/Winged helix DNA-binding domain"/>
    <property type="match status" value="1"/>
</dbReference>
<dbReference type="SUPFAM" id="SSF64288">
    <property type="entry name" value="Chorismate lyase-like"/>
    <property type="match status" value="1"/>
</dbReference>
<organism evidence="6 7">
    <name type="scientific">Azospirillum oleiclasticum</name>
    <dbReference type="NCBI Taxonomy" id="2735135"/>
    <lineage>
        <taxon>Bacteria</taxon>
        <taxon>Pseudomonadati</taxon>
        <taxon>Pseudomonadota</taxon>
        <taxon>Alphaproteobacteria</taxon>
        <taxon>Rhodospirillales</taxon>
        <taxon>Azospirillaceae</taxon>
        <taxon>Azospirillum</taxon>
    </lineage>
</organism>
<dbReference type="CDD" id="cd07377">
    <property type="entry name" value="WHTH_GntR"/>
    <property type="match status" value="1"/>
</dbReference>
<dbReference type="Pfam" id="PF07702">
    <property type="entry name" value="UTRA"/>
    <property type="match status" value="1"/>
</dbReference>
<evidence type="ECO:0000256" key="4">
    <source>
        <dbReference type="SAM" id="MobiDB-lite"/>
    </source>
</evidence>
<dbReference type="SUPFAM" id="SSF46785">
    <property type="entry name" value="Winged helix' DNA-binding domain"/>
    <property type="match status" value="1"/>
</dbReference>
<dbReference type="Proteomes" id="UP000584642">
    <property type="component" value="Unassembled WGS sequence"/>
</dbReference>
<dbReference type="SMART" id="SM00345">
    <property type="entry name" value="HTH_GNTR"/>
    <property type="match status" value="1"/>
</dbReference>
<keyword evidence="2" id="KW-0238">DNA-binding</keyword>
<dbReference type="Pfam" id="PF00392">
    <property type="entry name" value="GntR"/>
    <property type="match status" value="1"/>
</dbReference>
<comment type="caution">
    <text evidence="6">The sequence shown here is derived from an EMBL/GenBank/DDBJ whole genome shotgun (WGS) entry which is preliminary data.</text>
</comment>
<evidence type="ECO:0000256" key="2">
    <source>
        <dbReference type="ARBA" id="ARBA00023125"/>
    </source>
</evidence>
<reference evidence="6 7" key="1">
    <citation type="submission" date="2020-05" db="EMBL/GenBank/DDBJ databases">
        <title>Azospirillum oleiclasticum sp. nov, a nitrogen-fixing and heavy crude oil-emulsifying bacterium isolated from the crude oil of Yumen Oilfield.</title>
        <authorList>
            <person name="Wu D."/>
            <person name="Cai M."/>
            <person name="Zhang X."/>
        </authorList>
    </citation>
    <scope>NUCLEOTIDE SEQUENCE [LARGE SCALE GENOMIC DNA]</scope>
    <source>
        <strain evidence="6 7">ROY-1-1-2</strain>
    </source>
</reference>
<evidence type="ECO:0000313" key="6">
    <source>
        <dbReference type="EMBL" id="NYZ20086.1"/>
    </source>
</evidence>
<dbReference type="InterPro" id="IPR011663">
    <property type="entry name" value="UTRA"/>
</dbReference>
<dbReference type="PANTHER" id="PTHR44846">
    <property type="entry name" value="MANNOSYL-D-GLYCERATE TRANSPORT/METABOLISM SYSTEM REPRESSOR MNGR-RELATED"/>
    <property type="match status" value="1"/>
</dbReference>
<evidence type="ECO:0000256" key="3">
    <source>
        <dbReference type="ARBA" id="ARBA00023163"/>
    </source>
</evidence>
<sequence>MSEQDTGGVVPFQGRANPRRRAAAEGGGPKYGQVANRILRQIEGGVWKPGDQLPSEADLAKSMEVSLGTVQKALQLLVEDRVVVRQHGRGTFVGTSRTPEEALRHFRFLSEGGDRLLPVFSTVLGIAETTEPGPWSHFLKDESSFVTLRRRLSVGGEFDVYSEFYLPGSRVRTLLDIPPDELDGVLLRDFLAERFNLPTLRMEQRMQCGLIPPRVCNLINLPRGSFGLIWHLLGYSYRDAPAIFQRAYVPPTDRALQIVDAGG</sequence>
<evidence type="ECO:0000256" key="1">
    <source>
        <dbReference type="ARBA" id="ARBA00023015"/>
    </source>
</evidence>
<keyword evidence="7" id="KW-1185">Reference proteome</keyword>
<dbReference type="PANTHER" id="PTHR44846:SF1">
    <property type="entry name" value="MANNOSYL-D-GLYCERATE TRANSPORT_METABOLISM SYSTEM REPRESSOR MNGR-RELATED"/>
    <property type="match status" value="1"/>
</dbReference>
<gene>
    <name evidence="6" type="ORF">HND93_10200</name>
</gene>